<comment type="caution">
    <text evidence="1">The sequence shown here is derived from an EMBL/GenBank/DDBJ whole genome shotgun (WGS) entry which is preliminary data.</text>
</comment>
<keyword evidence="2" id="KW-1185">Reference proteome</keyword>
<reference evidence="1 2" key="1">
    <citation type="journal article" date="2019" name="Sci. Rep.">
        <title>Orb-weaving spider Araneus ventricosus genome elucidates the spidroin gene catalogue.</title>
        <authorList>
            <person name="Kono N."/>
            <person name="Nakamura H."/>
            <person name="Ohtoshi R."/>
            <person name="Moran D.A.P."/>
            <person name="Shinohara A."/>
            <person name="Yoshida Y."/>
            <person name="Fujiwara M."/>
            <person name="Mori M."/>
            <person name="Tomita M."/>
            <person name="Arakawa K."/>
        </authorList>
    </citation>
    <scope>NUCLEOTIDE SEQUENCE [LARGE SCALE GENOMIC DNA]</scope>
</reference>
<evidence type="ECO:0000313" key="1">
    <source>
        <dbReference type="EMBL" id="GBM48648.1"/>
    </source>
</evidence>
<dbReference type="EMBL" id="BGPR01001222">
    <property type="protein sequence ID" value="GBM48648.1"/>
    <property type="molecule type" value="Genomic_DNA"/>
</dbReference>
<sequence length="220" mass="24846">MSIDEDIPLAATPTDLEICQAVCEQYQAMKVNDSDGEECVEENPPTNAKIRQALDILKRGVQYHSTNFKEQFERKLRKIQRGHESNDKNSHQSISFRIQLGYENTQKKSDPSTCRPCLSSLSWSPWWFAPWPSGPTITATTTTVMPLPPTSAAITETLPSTTGGRSEHLLLRILEKYGPNLAFDAINSMEEIDQIQNLLTVSDLSSQMYLLRIFKNINNK</sequence>
<gene>
    <name evidence="1" type="ORF">AVEN_135018_1</name>
</gene>
<organism evidence="1 2">
    <name type="scientific">Araneus ventricosus</name>
    <name type="common">Orbweaver spider</name>
    <name type="synonym">Epeira ventricosa</name>
    <dbReference type="NCBI Taxonomy" id="182803"/>
    <lineage>
        <taxon>Eukaryota</taxon>
        <taxon>Metazoa</taxon>
        <taxon>Ecdysozoa</taxon>
        <taxon>Arthropoda</taxon>
        <taxon>Chelicerata</taxon>
        <taxon>Arachnida</taxon>
        <taxon>Araneae</taxon>
        <taxon>Araneomorphae</taxon>
        <taxon>Entelegynae</taxon>
        <taxon>Araneoidea</taxon>
        <taxon>Araneidae</taxon>
        <taxon>Araneus</taxon>
    </lineage>
</organism>
<accession>A0A4Y2G7S0</accession>
<protein>
    <submittedName>
        <fullName evidence="1">Uncharacterized protein</fullName>
    </submittedName>
</protein>
<dbReference type="AlphaFoldDB" id="A0A4Y2G7S0"/>
<evidence type="ECO:0000313" key="2">
    <source>
        <dbReference type="Proteomes" id="UP000499080"/>
    </source>
</evidence>
<proteinExistence type="predicted"/>
<dbReference type="Proteomes" id="UP000499080">
    <property type="component" value="Unassembled WGS sequence"/>
</dbReference>
<name>A0A4Y2G7S0_ARAVE</name>